<keyword evidence="2" id="KW-1185">Reference proteome</keyword>
<comment type="caution">
    <text evidence="1">The sequence shown here is derived from an EMBL/GenBank/DDBJ whole genome shotgun (WGS) entry which is preliminary data.</text>
</comment>
<name>A0ABR5W6M0_9VIBR</name>
<gene>
    <name evidence="1" type="ORF">ATY35_11880</name>
</gene>
<evidence type="ECO:0000313" key="1">
    <source>
        <dbReference type="EMBL" id="KYN88488.1"/>
    </source>
</evidence>
<proteinExistence type="predicted"/>
<dbReference type="EMBL" id="LOBP01000113">
    <property type="protein sequence ID" value="KYN88488.1"/>
    <property type="molecule type" value="Genomic_DNA"/>
</dbReference>
<dbReference type="Proteomes" id="UP000075609">
    <property type="component" value="Unassembled WGS sequence"/>
</dbReference>
<accession>A0ABR5W6M0</accession>
<evidence type="ECO:0000313" key="2">
    <source>
        <dbReference type="Proteomes" id="UP000075609"/>
    </source>
</evidence>
<organism evidence="1 2">
    <name type="scientific">Vibrio cidicii</name>
    <dbReference type="NCBI Taxonomy" id="1763883"/>
    <lineage>
        <taxon>Bacteria</taxon>
        <taxon>Pseudomonadati</taxon>
        <taxon>Pseudomonadota</taxon>
        <taxon>Gammaproteobacteria</taxon>
        <taxon>Vibrionales</taxon>
        <taxon>Vibrionaceae</taxon>
        <taxon>Vibrio</taxon>
    </lineage>
</organism>
<sequence length="71" mass="8225">MCLRNKKAPCKRGGIIYLKLAQFKQNTAIIDKYNHLLFNTLNYQYFIVKGNLGTDGKITKQSFDQLQKETP</sequence>
<reference evidence="1 2" key="1">
    <citation type="submission" date="2015-12" db="EMBL/GenBank/DDBJ databases">
        <authorList>
            <person name="Tarr C.L."/>
            <person name="Gladney L.M."/>
        </authorList>
    </citation>
    <scope>NUCLEOTIDE SEQUENCE [LARGE SCALE GENOMIC DNA]</scope>
    <source>
        <strain evidence="1 2">1048-83</strain>
    </source>
</reference>
<protein>
    <submittedName>
        <fullName evidence="1">Uncharacterized protein</fullName>
    </submittedName>
</protein>